<dbReference type="InterPro" id="IPR046766">
    <property type="entry name" value="Bact_hydrolase"/>
</dbReference>
<comment type="caution">
    <text evidence="1">The sequence shown here is derived from an EMBL/GenBank/DDBJ whole genome shotgun (WGS) entry which is preliminary data.</text>
</comment>
<accession>A0A3L9Y9W9</accession>
<name>A0A3L9Y9W9_9RHOB</name>
<sequence>MNLNAIPAIDMSDSPTGCCPRFHPEGWDGQKLHFRDKPFIRATTRSLAHVPLNMDKVMTRVQTHIQAADAAIPEGYLMLSRDLSAWKGEHLIAVRGDVPEEEMVTLSGDFITRVFEGPYREVGKWHEAMQDEVRAMGREPGKIWFFYTTCPKCAKAYGKNYVVGVAETLAT</sequence>
<organism evidence="1 2">
    <name type="scientific">Rhodophyticola porphyridii</name>
    <dbReference type="NCBI Taxonomy" id="1852017"/>
    <lineage>
        <taxon>Bacteria</taxon>
        <taxon>Pseudomonadati</taxon>
        <taxon>Pseudomonadota</taxon>
        <taxon>Alphaproteobacteria</taxon>
        <taxon>Rhodobacterales</taxon>
        <taxon>Roseobacteraceae</taxon>
        <taxon>Rhodophyticola</taxon>
    </lineage>
</organism>
<keyword evidence="2" id="KW-1185">Reference proteome</keyword>
<gene>
    <name evidence="1" type="ORF">D9R08_08730</name>
</gene>
<dbReference type="Pfam" id="PF20603">
    <property type="entry name" value="Bact_hydrolase"/>
    <property type="match status" value="1"/>
</dbReference>
<proteinExistence type="predicted"/>
<dbReference type="AlphaFoldDB" id="A0A3L9Y9W9"/>
<evidence type="ECO:0000313" key="1">
    <source>
        <dbReference type="EMBL" id="RMA42846.1"/>
    </source>
</evidence>
<dbReference type="EMBL" id="RCNT01000003">
    <property type="protein sequence ID" value="RMA42846.1"/>
    <property type="molecule type" value="Genomic_DNA"/>
</dbReference>
<dbReference type="Proteomes" id="UP000281343">
    <property type="component" value="Unassembled WGS sequence"/>
</dbReference>
<reference evidence="1 2" key="1">
    <citation type="submission" date="2018-10" db="EMBL/GenBank/DDBJ databases">
        <authorList>
            <person name="Jung H.S."/>
            <person name="Jeon C.O."/>
        </authorList>
    </citation>
    <scope>NUCLEOTIDE SEQUENCE [LARGE SCALE GENOMIC DNA]</scope>
    <source>
        <strain evidence="1 2">MA-7-27</strain>
    </source>
</reference>
<protein>
    <submittedName>
        <fullName evidence="1">Uncharacterized protein</fullName>
    </submittedName>
</protein>
<evidence type="ECO:0000313" key="2">
    <source>
        <dbReference type="Proteomes" id="UP000281343"/>
    </source>
</evidence>
<dbReference type="OrthoDB" id="1092674at2"/>
<dbReference type="RefSeq" id="WP_121897632.1">
    <property type="nucleotide sequence ID" value="NZ_RCNT01000003.1"/>
</dbReference>